<name>A0AAD1BZ11_METFU</name>
<comment type="subcellular location">
    <subcellularLocation>
        <location evidence="1">Cell inner membrane</location>
        <topology evidence="1">Single-pass membrane protein</topology>
    </subcellularLocation>
</comment>
<dbReference type="InterPro" id="IPR013362">
    <property type="entry name" value="Pilus_4_PilV"/>
</dbReference>
<reference evidence="11 12" key="2">
    <citation type="journal article" date="2017" name="Int. J. Syst. Evol. Microbiol.">
        <title>Pseudomonas furukawaii sp. nov., a polychlorinated biphenyl-degrading bacterium isolated from biphenyl-contaminated soil in Japan.</title>
        <authorList>
            <person name="Kimura N."/>
            <person name="Watanabe T."/>
            <person name="Suenaga H."/>
            <person name="Fujihara H."/>
            <person name="Futagami T."/>
            <person name="Goto M."/>
            <person name="Hanada S."/>
            <person name="Hirose J."/>
        </authorList>
    </citation>
    <scope>NUCLEOTIDE SEQUENCE [LARGE SCALE GENOMIC DNA]</scope>
    <source>
        <strain evidence="12">DSM 10086 / NBRC 110670 / KF707</strain>
    </source>
</reference>
<feature type="domain" description="Type IV pilin Tt1218-like" evidence="10">
    <location>
        <begin position="33"/>
        <end position="103"/>
    </location>
</feature>
<dbReference type="Pfam" id="PF22150">
    <property type="entry name" value="Tt1218-like"/>
    <property type="match status" value="1"/>
</dbReference>
<keyword evidence="12" id="KW-1185">Reference proteome</keyword>
<dbReference type="PANTHER" id="PTHR38779:SF2">
    <property type="entry name" value="TYPE II SECRETION SYSTEM PROTEIN I-RELATED"/>
    <property type="match status" value="1"/>
</dbReference>
<sequence length="195" mass="21017">MPMTSHRASGFTLIEVLIALLILAIGLLGMVSLMMTSLQSNQNAYQRGQASLIAYDMADRLRLNRTLATTANDYVFLLNTSVPSDPGCRTTGCTAANIADLDLREWQENFRDVNGTGVDGNDYVAALPNGAGTVQRSGRSYLITVSWVPSVNSKEVEEETFACNGVIDGDTNTVVAGEPDSAANARCFFQLRVDL</sequence>
<keyword evidence="4" id="KW-0488">Methylation</keyword>
<dbReference type="NCBIfam" id="TIGR02523">
    <property type="entry name" value="type_IV_pilV"/>
    <property type="match status" value="1"/>
</dbReference>
<evidence type="ECO:0000256" key="4">
    <source>
        <dbReference type="ARBA" id="ARBA00022481"/>
    </source>
</evidence>
<dbReference type="Pfam" id="PF07963">
    <property type="entry name" value="N_methyl"/>
    <property type="match status" value="1"/>
</dbReference>
<gene>
    <name evidence="11" type="ORF">KF707C_8610</name>
</gene>
<keyword evidence="5" id="KW-0997">Cell inner membrane</keyword>
<feature type="transmembrane region" description="Helical" evidence="9">
    <location>
        <begin position="12"/>
        <end position="35"/>
    </location>
</feature>
<dbReference type="NCBIfam" id="TIGR02532">
    <property type="entry name" value="IV_pilin_GFxxxE"/>
    <property type="match status" value="1"/>
</dbReference>
<keyword evidence="7 9" id="KW-1133">Transmembrane helix</keyword>
<evidence type="ECO:0000256" key="9">
    <source>
        <dbReference type="SAM" id="Phobius"/>
    </source>
</evidence>
<dbReference type="InterPro" id="IPR045584">
    <property type="entry name" value="Pilin-like"/>
</dbReference>
<keyword evidence="8 9" id="KW-0472">Membrane</keyword>
<evidence type="ECO:0000256" key="2">
    <source>
        <dbReference type="ARBA" id="ARBA00008358"/>
    </source>
</evidence>
<evidence type="ECO:0000256" key="6">
    <source>
        <dbReference type="ARBA" id="ARBA00022692"/>
    </source>
</evidence>
<accession>A0AAD1BZ11</accession>
<dbReference type="InterPro" id="IPR012902">
    <property type="entry name" value="N_methyl_site"/>
</dbReference>
<dbReference type="GO" id="GO:0005886">
    <property type="term" value="C:plasma membrane"/>
    <property type="evidence" value="ECO:0007669"/>
    <property type="project" value="UniProtKB-SubCell"/>
</dbReference>
<evidence type="ECO:0000259" key="10">
    <source>
        <dbReference type="Pfam" id="PF22150"/>
    </source>
</evidence>
<dbReference type="AlphaFoldDB" id="A0AAD1BZ11"/>
<dbReference type="InterPro" id="IPR054402">
    <property type="entry name" value="Tt1218-like_dom"/>
</dbReference>
<reference evidence="12" key="1">
    <citation type="submission" date="2015-05" db="EMBL/GenBank/DDBJ databases">
        <title>Draft genome sequencing of a biphenyl-degrading bacterium, Pseudomonas balearica KF707 (=NBRC110670).</title>
        <authorList>
            <person name="Kimura N."/>
            <person name="Hirose J."/>
            <person name="Watanabe T."/>
            <person name="Suenaga H."/>
            <person name="Fujihara H."/>
            <person name="Noguchi M."/>
            <person name="Hashimoto M."/>
            <person name="Shimodaira J."/>
            <person name="Tsuchikane K."/>
            <person name="Hosoyama A."/>
            <person name="Yamazoe A."/>
            <person name="Fujita N."/>
            <person name="Furukawa K."/>
        </authorList>
    </citation>
    <scope>NUCLEOTIDE SEQUENCE [LARGE SCALE GENOMIC DNA]</scope>
    <source>
        <strain evidence="12">DSM 10086 / NBRC 110670 / KF707</strain>
    </source>
</reference>
<dbReference type="EMBL" id="AP014862">
    <property type="protein sequence ID" value="BAU72549.1"/>
    <property type="molecule type" value="Genomic_DNA"/>
</dbReference>
<evidence type="ECO:0000256" key="8">
    <source>
        <dbReference type="ARBA" id="ARBA00023136"/>
    </source>
</evidence>
<dbReference type="Proteomes" id="UP000218554">
    <property type="component" value="Chromosome"/>
</dbReference>
<dbReference type="GO" id="GO:0015627">
    <property type="term" value="C:type II protein secretion system complex"/>
    <property type="evidence" value="ECO:0007669"/>
    <property type="project" value="InterPro"/>
</dbReference>
<keyword evidence="3" id="KW-1003">Cell membrane</keyword>
<dbReference type="PROSITE" id="PS00409">
    <property type="entry name" value="PROKAR_NTER_METHYL"/>
    <property type="match status" value="1"/>
</dbReference>
<evidence type="ECO:0000313" key="11">
    <source>
        <dbReference type="EMBL" id="BAU72549.1"/>
    </source>
</evidence>
<evidence type="ECO:0000256" key="1">
    <source>
        <dbReference type="ARBA" id="ARBA00004377"/>
    </source>
</evidence>
<dbReference type="InterPro" id="IPR010052">
    <property type="entry name" value="T2SS_protein-GspI"/>
</dbReference>
<organism evidence="11 12">
    <name type="scientific">Metapseudomonas furukawaii</name>
    <name type="common">Pseudomonas furukawaii</name>
    <dbReference type="NCBI Taxonomy" id="1149133"/>
    <lineage>
        <taxon>Bacteria</taxon>
        <taxon>Pseudomonadati</taxon>
        <taxon>Pseudomonadota</taxon>
        <taxon>Gammaproteobacteria</taxon>
        <taxon>Pseudomonadales</taxon>
        <taxon>Pseudomonadaceae</taxon>
        <taxon>Metapseudomonas</taxon>
    </lineage>
</organism>
<evidence type="ECO:0000256" key="3">
    <source>
        <dbReference type="ARBA" id="ARBA00022475"/>
    </source>
</evidence>
<proteinExistence type="inferred from homology"/>
<dbReference type="GO" id="GO:0015628">
    <property type="term" value="P:protein secretion by the type II secretion system"/>
    <property type="evidence" value="ECO:0007669"/>
    <property type="project" value="InterPro"/>
</dbReference>
<evidence type="ECO:0000256" key="7">
    <source>
        <dbReference type="ARBA" id="ARBA00022989"/>
    </source>
</evidence>
<dbReference type="SUPFAM" id="SSF54523">
    <property type="entry name" value="Pili subunits"/>
    <property type="match status" value="1"/>
</dbReference>
<dbReference type="PANTHER" id="PTHR38779">
    <property type="entry name" value="TYPE II SECRETION SYSTEM PROTEIN I-RELATED"/>
    <property type="match status" value="1"/>
</dbReference>
<evidence type="ECO:0000313" key="12">
    <source>
        <dbReference type="Proteomes" id="UP000218554"/>
    </source>
</evidence>
<evidence type="ECO:0000256" key="5">
    <source>
        <dbReference type="ARBA" id="ARBA00022519"/>
    </source>
</evidence>
<dbReference type="RefSeq" id="WP_004420128.1">
    <property type="nucleotide sequence ID" value="NZ_AJMR01000047.1"/>
</dbReference>
<protein>
    <submittedName>
        <fullName evidence="11">Type IV fimbrial biogenesis protein PilV</fullName>
    </submittedName>
</protein>
<keyword evidence="6 9" id="KW-0812">Transmembrane</keyword>
<dbReference type="KEGG" id="pfuw:KF707C_8610"/>
<comment type="similarity">
    <text evidence="2">Belongs to the GSP I family.</text>
</comment>